<dbReference type="EMBL" id="LN483074">
    <property type="protein sequence ID" value="CEA01740.1"/>
    <property type="molecule type" value="Genomic_DNA"/>
</dbReference>
<keyword evidence="1" id="KW-0812">Transmembrane</keyword>
<name>A0A078M643_9BACL</name>
<protein>
    <submittedName>
        <fullName evidence="2">Uncharacterized protein</fullName>
    </submittedName>
</protein>
<reference evidence="2" key="1">
    <citation type="submission" date="2014-07" db="EMBL/GenBank/DDBJ databases">
        <authorList>
            <person name="Urmite Genomes Urmite Genomes"/>
        </authorList>
    </citation>
    <scope>NUCLEOTIDE SEQUENCE</scope>
    <source>
        <strain evidence="2">13S34_air</strain>
    </source>
</reference>
<organism evidence="2">
    <name type="scientific">Metalysinibacillus saudimassiliensis</name>
    <dbReference type="NCBI Taxonomy" id="1461583"/>
    <lineage>
        <taxon>Bacteria</taxon>
        <taxon>Bacillati</taxon>
        <taxon>Bacillota</taxon>
        <taxon>Bacilli</taxon>
        <taxon>Bacillales</taxon>
        <taxon>Caryophanaceae</taxon>
        <taxon>Metalysinibacillus</taxon>
    </lineage>
</organism>
<keyword evidence="1" id="KW-1133">Transmembrane helix</keyword>
<evidence type="ECO:0000313" key="2">
    <source>
        <dbReference type="EMBL" id="CEA01740.1"/>
    </source>
</evidence>
<evidence type="ECO:0000256" key="1">
    <source>
        <dbReference type="SAM" id="Phobius"/>
    </source>
</evidence>
<dbReference type="AlphaFoldDB" id="A0A078M643"/>
<gene>
    <name evidence="2" type="ORF">BN1050_01010</name>
</gene>
<sequence length="54" mass="6316">MFKKVVSYGIILVLLVVITTIYNDQLASIPLLVLSAYLFFLGTRQMWRLKKRKL</sequence>
<dbReference type="PATRIC" id="fig|1461583.4.peg.971"/>
<keyword evidence="1" id="KW-0472">Membrane</keyword>
<dbReference type="HOGENOM" id="CLU_210113_0_0_9"/>
<proteinExistence type="predicted"/>
<accession>A0A078M643</accession>
<feature type="transmembrane region" description="Helical" evidence="1">
    <location>
        <begin position="5"/>
        <end position="22"/>
    </location>
</feature>
<feature type="transmembrane region" description="Helical" evidence="1">
    <location>
        <begin position="28"/>
        <end position="47"/>
    </location>
</feature>